<comment type="caution">
    <text evidence="8">The sequence shown here is derived from an EMBL/GenBank/DDBJ whole genome shotgun (WGS) entry which is preliminary data.</text>
</comment>
<dbReference type="Gene3D" id="3.40.50.12780">
    <property type="entry name" value="N-terminal domain of ligase-like"/>
    <property type="match status" value="1"/>
</dbReference>
<organism evidence="8 9">
    <name type="scientific">Streptomyces zagrosensis</name>
    <dbReference type="NCBI Taxonomy" id="1042984"/>
    <lineage>
        <taxon>Bacteria</taxon>
        <taxon>Bacillati</taxon>
        <taxon>Actinomycetota</taxon>
        <taxon>Actinomycetes</taxon>
        <taxon>Kitasatosporales</taxon>
        <taxon>Streptomycetaceae</taxon>
        <taxon>Streptomyces</taxon>
    </lineage>
</organism>
<comment type="similarity">
    <text evidence="1">Belongs to the ATP-dependent AMP-binding enzyme family.</text>
</comment>
<evidence type="ECO:0000259" key="7">
    <source>
        <dbReference type="Pfam" id="PF00501"/>
    </source>
</evidence>
<dbReference type="GO" id="GO:0004467">
    <property type="term" value="F:long-chain fatty acid-CoA ligase activity"/>
    <property type="evidence" value="ECO:0007669"/>
    <property type="project" value="UniProtKB-EC"/>
</dbReference>
<evidence type="ECO:0000256" key="3">
    <source>
        <dbReference type="ARBA" id="ARBA00022832"/>
    </source>
</evidence>
<evidence type="ECO:0000256" key="4">
    <source>
        <dbReference type="ARBA" id="ARBA00023098"/>
    </source>
</evidence>
<dbReference type="SUPFAM" id="SSF56801">
    <property type="entry name" value="Acetyl-CoA synthetase-like"/>
    <property type="match status" value="1"/>
</dbReference>
<dbReference type="InterPro" id="IPR020845">
    <property type="entry name" value="AMP-binding_CS"/>
</dbReference>
<keyword evidence="4" id="KW-0443">Lipid metabolism</keyword>
<evidence type="ECO:0000256" key="2">
    <source>
        <dbReference type="ARBA" id="ARBA00022598"/>
    </source>
</evidence>
<dbReference type="PANTHER" id="PTHR43272">
    <property type="entry name" value="LONG-CHAIN-FATTY-ACID--COA LIGASE"/>
    <property type="match status" value="1"/>
</dbReference>
<reference evidence="8 9" key="1">
    <citation type="submission" date="2020-08" db="EMBL/GenBank/DDBJ databases">
        <title>Genomic Encyclopedia of Type Strains, Phase III (KMG-III): the genomes of soil and plant-associated and newly described type strains.</title>
        <authorList>
            <person name="Whitman W."/>
        </authorList>
    </citation>
    <scope>NUCLEOTIDE SEQUENCE [LARGE SCALE GENOMIC DNA]</scope>
    <source>
        <strain evidence="8 9">CECT 8305</strain>
    </source>
</reference>
<dbReference type="Gene3D" id="3.30.300.30">
    <property type="match status" value="1"/>
</dbReference>
<evidence type="ECO:0000256" key="5">
    <source>
        <dbReference type="ARBA" id="ARBA00024484"/>
    </source>
</evidence>
<dbReference type="EMBL" id="JACHJL010000011">
    <property type="protein sequence ID" value="MBB5937261.1"/>
    <property type="molecule type" value="Genomic_DNA"/>
</dbReference>
<dbReference type="PANTHER" id="PTHR43272:SF32">
    <property type="entry name" value="AMP-DEPENDENT SYNTHETASE_LIGASE DOMAIN-CONTAINING PROTEIN"/>
    <property type="match status" value="1"/>
</dbReference>
<dbReference type="InterPro" id="IPR000873">
    <property type="entry name" value="AMP-dep_synth/lig_dom"/>
</dbReference>
<dbReference type="RefSeq" id="WP_184574106.1">
    <property type="nucleotide sequence ID" value="NZ_JACHJL010000011.1"/>
</dbReference>
<dbReference type="Proteomes" id="UP000588098">
    <property type="component" value="Unassembled WGS sequence"/>
</dbReference>
<comment type="catalytic activity">
    <reaction evidence="5">
        <text>a long-chain fatty acid + ATP + CoA = a long-chain fatty acyl-CoA + AMP + diphosphate</text>
        <dbReference type="Rhea" id="RHEA:15421"/>
        <dbReference type="ChEBI" id="CHEBI:30616"/>
        <dbReference type="ChEBI" id="CHEBI:33019"/>
        <dbReference type="ChEBI" id="CHEBI:57287"/>
        <dbReference type="ChEBI" id="CHEBI:57560"/>
        <dbReference type="ChEBI" id="CHEBI:83139"/>
        <dbReference type="ChEBI" id="CHEBI:456215"/>
        <dbReference type="EC" id="6.2.1.3"/>
    </reaction>
    <physiologicalReaction direction="left-to-right" evidence="5">
        <dbReference type="Rhea" id="RHEA:15422"/>
    </physiologicalReaction>
</comment>
<accession>A0A7W9V0H0</accession>
<dbReference type="PROSITE" id="PS00455">
    <property type="entry name" value="AMP_BINDING"/>
    <property type="match status" value="1"/>
</dbReference>
<evidence type="ECO:0000313" key="8">
    <source>
        <dbReference type="EMBL" id="MBB5937261.1"/>
    </source>
</evidence>
<dbReference type="CDD" id="cd05907">
    <property type="entry name" value="VL_LC_FACS_like"/>
    <property type="match status" value="1"/>
</dbReference>
<dbReference type="InterPro" id="IPR042099">
    <property type="entry name" value="ANL_N_sf"/>
</dbReference>
<proteinExistence type="inferred from homology"/>
<keyword evidence="2 8" id="KW-0436">Ligase</keyword>
<name>A0A7W9V0H0_9ACTN</name>
<dbReference type="AlphaFoldDB" id="A0A7W9V0H0"/>
<evidence type="ECO:0000256" key="1">
    <source>
        <dbReference type="ARBA" id="ARBA00006432"/>
    </source>
</evidence>
<dbReference type="Pfam" id="PF23562">
    <property type="entry name" value="AMP-binding_C_3"/>
    <property type="match status" value="1"/>
</dbReference>
<dbReference type="GO" id="GO:0016020">
    <property type="term" value="C:membrane"/>
    <property type="evidence" value="ECO:0007669"/>
    <property type="project" value="TreeGrafter"/>
</dbReference>
<evidence type="ECO:0000256" key="6">
    <source>
        <dbReference type="ARBA" id="ARBA00032875"/>
    </source>
</evidence>
<protein>
    <recommendedName>
        <fullName evidence="6">Acyl-CoA synthetase</fullName>
    </recommendedName>
</protein>
<sequence length="607" mass="66474">MAQTLRRADPSQDLTLPALLLRNAEWYGDLPALSWRGPDAAWTSMTWAEARQVIVELAAGLAGVGVRRGERVLLMMANRPEHWLSDLAAVHLGAVPVSVYGTAAPEQIAHIVRHSGARVAIIDGARELERWGPLLVKEVGQLERLIVVDPIAADGAYPVMSYAAVLADGVHRHDPGSFDREWRQLRSSDPVTVVYTSGTTGDPKGVVATHRQVIRSGVGIDQKFIVPAHAAHICYLPFAHIAERMLGLYLPLLRASHVYFCGDPGDLAGTVRDVRPEEFFGVPRVWEKFTAAVRGAISQLPAQRQAAIEAANETARSWVAYRERAEEPPEALTTAYAEAKRDVLDPLLLLMGFDRLVWAVSAAAPMPQDVVRFWTGFGVVILDAWGMSETTGVCTLNHHAGFRLGSVGRPIDGIEVRIAADGEIEVRGELVCGYLQEDGSVQPLGGATGWFGTGDMGSLDEDGYLYVTDRKKELIITSTGKNVSPVLVENTLKEHPLIGQALVYGDRRSYLVALLVLDVDTATVWAARQGIEAEPVALPQHRAVLAEIDRAVAGANSRLNRTEMVKRYRLLDREWGPETGELTPSLKLRRRVVHARYAEVIAGMYEM</sequence>
<gene>
    <name evidence="8" type="ORF">FHS42_004340</name>
</gene>
<dbReference type="InterPro" id="IPR045851">
    <property type="entry name" value="AMP-bd_C_sf"/>
</dbReference>
<keyword evidence="3" id="KW-0276">Fatty acid metabolism</keyword>
<dbReference type="Pfam" id="PF00501">
    <property type="entry name" value="AMP-binding"/>
    <property type="match status" value="1"/>
</dbReference>
<keyword evidence="9" id="KW-1185">Reference proteome</keyword>
<evidence type="ECO:0000313" key="9">
    <source>
        <dbReference type="Proteomes" id="UP000588098"/>
    </source>
</evidence>
<feature type="domain" description="AMP-dependent synthetase/ligase" evidence="7">
    <location>
        <begin position="22"/>
        <end position="431"/>
    </location>
</feature>